<feature type="compositionally biased region" description="Low complexity" evidence="1">
    <location>
        <begin position="53"/>
        <end position="85"/>
    </location>
</feature>
<dbReference type="EMBL" id="JAAGRQ010000168">
    <property type="protein sequence ID" value="NDY58946.1"/>
    <property type="molecule type" value="Genomic_DNA"/>
</dbReference>
<keyword evidence="2" id="KW-0732">Signal</keyword>
<gene>
    <name evidence="3" type="ORF">G3N56_19595</name>
</gene>
<dbReference type="InterPro" id="IPR008325">
    <property type="entry name" value="EipA-like"/>
</dbReference>
<evidence type="ECO:0000313" key="4">
    <source>
        <dbReference type="Proteomes" id="UP000469724"/>
    </source>
</evidence>
<dbReference type="RefSeq" id="WP_163304004.1">
    <property type="nucleotide sequence ID" value="NZ_JAAGRQ010000168.1"/>
</dbReference>
<proteinExistence type="predicted"/>
<evidence type="ECO:0000256" key="2">
    <source>
        <dbReference type="SAM" id="SignalP"/>
    </source>
</evidence>
<evidence type="ECO:0000313" key="3">
    <source>
        <dbReference type="EMBL" id="NDY58946.1"/>
    </source>
</evidence>
<dbReference type="Pfam" id="PF06577">
    <property type="entry name" value="EipA"/>
    <property type="match status" value="1"/>
</dbReference>
<organism evidence="3 4">
    <name type="scientific">Desulfolutivibrio sulfodismutans</name>
    <dbReference type="NCBI Taxonomy" id="63561"/>
    <lineage>
        <taxon>Bacteria</taxon>
        <taxon>Pseudomonadati</taxon>
        <taxon>Thermodesulfobacteriota</taxon>
        <taxon>Desulfovibrionia</taxon>
        <taxon>Desulfovibrionales</taxon>
        <taxon>Desulfovibrionaceae</taxon>
        <taxon>Desulfolutivibrio</taxon>
    </lineage>
</organism>
<dbReference type="AlphaFoldDB" id="A0A7K3NRX9"/>
<feature type="signal peptide" evidence="2">
    <location>
        <begin position="1"/>
        <end position="20"/>
    </location>
</feature>
<sequence length="254" mass="27109">MKRVCVMLCCAVLVTATAMAQGLQERPLGDAQQPTTTVTPSAQVSPAHPAPGSPATTPPQQTAPSTTPQPAAQPGVQPAPSEAAAPPHPKETKQRKYSKEEVHREVMGFFDGGSAGLAELVAKAFKDMGEPTGYIKGSEAGGALLVGLRYGTGYLYLKNHKPIEVFWQSPSLGIDIGLNAVRVFTLVYGMDRPSDIFQRYPGVDGSAYFIGGFGMNYQTTRGIVLAPIRFGVGLRLGANVGYQHYTRTQEINPF</sequence>
<feature type="chain" id="PRO_5029737709" evidence="2">
    <location>
        <begin position="21"/>
        <end position="254"/>
    </location>
</feature>
<comment type="caution">
    <text evidence="3">The sequence shown here is derived from an EMBL/GenBank/DDBJ whole genome shotgun (WGS) entry which is preliminary data.</text>
</comment>
<feature type="compositionally biased region" description="Polar residues" evidence="1">
    <location>
        <begin position="32"/>
        <end position="44"/>
    </location>
</feature>
<reference evidence="3 4" key="1">
    <citation type="submission" date="2020-02" db="EMBL/GenBank/DDBJ databases">
        <title>Comparative genomics of sulfur disproportionating microorganisms.</title>
        <authorList>
            <person name="Ward L.M."/>
            <person name="Bertran E."/>
            <person name="Johnston D.T."/>
        </authorList>
    </citation>
    <scope>NUCLEOTIDE SEQUENCE [LARGE SCALE GENOMIC DNA]</scope>
    <source>
        <strain evidence="3 4">DSM 3696</strain>
    </source>
</reference>
<accession>A0A7K3NRX9</accession>
<keyword evidence="4" id="KW-1185">Reference proteome</keyword>
<evidence type="ECO:0000256" key="1">
    <source>
        <dbReference type="SAM" id="MobiDB-lite"/>
    </source>
</evidence>
<name>A0A7K3NRX9_9BACT</name>
<dbReference type="Proteomes" id="UP000469724">
    <property type="component" value="Unassembled WGS sequence"/>
</dbReference>
<feature type="region of interest" description="Disordered" evidence="1">
    <location>
        <begin position="27"/>
        <end position="99"/>
    </location>
</feature>
<protein>
    <submittedName>
        <fullName evidence="3">DUF1134 domain-containing protein</fullName>
    </submittedName>
</protein>
<feature type="compositionally biased region" description="Basic and acidic residues" evidence="1">
    <location>
        <begin position="88"/>
        <end position="99"/>
    </location>
</feature>